<dbReference type="AlphaFoldDB" id="A0A162NSJ1"/>
<dbReference type="InterPro" id="IPR020309">
    <property type="entry name" value="Smim-14"/>
</dbReference>
<dbReference type="Proteomes" id="UP000076858">
    <property type="component" value="Unassembled WGS sequence"/>
</dbReference>
<dbReference type="GO" id="GO:0005783">
    <property type="term" value="C:endoplasmic reticulum"/>
    <property type="evidence" value="ECO:0007669"/>
    <property type="project" value="TreeGrafter"/>
</dbReference>
<proteinExistence type="predicted"/>
<organism evidence="1 2">
    <name type="scientific">Daphnia magna</name>
    <dbReference type="NCBI Taxonomy" id="35525"/>
    <lineage>
        <taxon>Eukaryota</taxon>
        <taxon>Metazoa</taxon>
        <taxon>Ecdysozoa</taxon>
        <taxon>Arthropoda</taxon>
        <taxon>Crustacea</taxon>
        <taxon>Branchiopoda</taxon>
        <taxon>Diplostraca</taxon>
        <taxon>Cladocera</taxon>
        <taxon>Anomopoda</taxon>
        <taxon>Daphniidae</taxon>
        <taxon>Daphnia</taxon>
    </lineage>
</organism>
<sequence length="103" mass="11312">MSDPGGFDPCECLWNHELAMQRLISLLRSSQSYCTDNECNSDLPGLQGQAQNETMPFFVFCWIVLALALFFLRPSSAMRQGDAKPSDNQGPGPQPPNPPPAVN</sequence>
<dbReference type="STRING" id="35525.A0A162NSJ1"/>
<reference evidence="1 2" key="1">
    <citation type="submission" date="2016-03" db="EMBL/GenBank/DDBJ databases">
        <title>EvidentialGene: Evidence-directed Construction of Genes on Genomes.</title>
        <authorList>
            <person name="Gilbert D.G."/>
            <person name="Choi J.-H."/>
            <person name="Mockaitis K."/>
            <person name="Colbourne J."/>
            <person name="Pfrender M."/>
        </authorList>
    </citation>
    <scope>NUCLEOTIDE SEQUENCE [LARGE SCALE GENOMIC DNA]</scope>
    <source>
        <strain evidence="1 2">Xinb3</strain>
        <tissue evidence="1">Complete organism</tissue>
    </source>
</reference>
<keyword evidence="2" id="KW-1185">Reference proteome</keyword>
<dbReference type="EMBL" id="LRGB01000547">
    <property type="protein sequence ID" value="KZS18232.1"/>
    <property type="molecule type" value="Genomic_DNA"/>
</dbReference>
<comment type="caution">
    <text evidence="1">The sequence shown here is derived from an EMBL/GenBank/DDBJ whole genome shotgun (WGS) entry which is preliminary data.</text>
</comment>
<protein>
    <submittedName>
        <fullName evidence="1">Small integral membrane protein 14</fullName>
    </submittedName>
</protein>
<evidence type="ECO:0000313" key="2">
    <source>
        <dbReference type="Proteomes" id="UP000076858"/>
    </source>
</evidence>
<dbReference type="PANTHER" id="PTHR31019">
    <property type="entry name" value="SMALL INTEGRAL MEMBRANE PROTEIN 14"/>
    <property type="match status" value="1"/>
</dbReference>
<name>A0A162NSJ1_9CRUS</name>
<dbReference type="PANTHER" id="PTHR31019:SF1">
    <property type="entry name" value="SMALL INTEGRAL MEMBRANE PROTEIN 14"/>
    <property type="match status" value="1"/>
</dbReference>
<accession>A0A162NSJ1</accession>
<dbReference type="OrthoDB" id="10054061at2759"/>
<evidence type="ECO:0000313" key="1">
    <source>
        <dbReference type="EMBL" id="KZS18232.1"/>
    </source>
</evidence>
<gene>
    <name evidence="1" type="ORF">APZ42_015617</name>
</gene>
<dbReference type="Pfam" id="PF11027">
    <property type="entry name" value="DUF2615"/>
    <property type="match status" value="1"/>
</dbReference>